<comment type="caution">
    <text evidence="2">The sequence shown here is derived from an EMBL/GenBank/DDBJ whole genome shotgun (WGS) entry which is preliminary data.</text>
</comment>
<dbReference type="GO" id="GO:0016787">
    <property type="term" value="F:hydrolase activity"/>
    <property type="evidence" value="ECO:0007669"/>
    <property type="project" value="UniProtKB-KW"/>
</dbReference>
<accession>A0A838AE19</accession>
<proteinExistence type="predicted"/>
<evidence type="ECO:0000259" key="1">
    <source>
        <dbReference type="Pfam" id="PF00561"/>
    </source>
</evidence>
<dbReference type="SUPFAM" id="SSF53474">
    <property type="entry name" value="alpha/beta-Hydrolases"/>
    <property type="match status" value="1"/>
</dbReference>
<dbReference type="Pfam" id="PF00561">
    <property type="entry name" value="Abhydrolase_1"/>
    <property type="match status" value="1"/>
</dbReference>
<dbReference type="Gene3D" id="3.40.50.1820">
    <property type="entry name" value="alpha/beta hydrolase"/>
    <property type="match status" value="1"/>
</dbReference>
<keyword evidence="2" id="KW-0378">Hydrolase</keyword>
<dbReference type="InterPro" id="IPR000073">
    <property type="entry name" value="AB_hydrolase_1"/>
</dbReference>
<dbReference type="Proteomes" id="UP000582974">
    <property type="component" value="Unassembled WGS sequence"/>
</dbReference>
<evidence type="ECO:0000313" key="2">
    <source>
        <dbReference type="EMBL" id="MBA0127473.1"/>
    </source>
</evidence>
<dbReference type="AlphaFoldDB" id="A0A838AE19"/>
<sequence>MDDHPVGPDRRPPWVDAELFPFTSRFVDVQGHTVHYIDEGAGPTLLMLHGNPTWSFVYREVISRLSDRFRCVACDYPGFGLSTAASGYGYRPEEHARVVAELIERLDLRDVTLVMQDWGGPIGVHAAAAHPDRVTALVVANTWAWPVNGDAHFEIFSRVMGGPVGRLAIRHLNLFVNAMLPAGHKLRKLSGAEMAHYRAALPDPPARHASAVFPRAITAARDFLGAVDSELTALRHLPSLVLWAERDIAFRAAERERWERRLPNHTTVTIPGAGHYVQSDAPGPFADAIAGWFDGESRRAR</sequence>
<protein>
    <submittedName>
        <fullName evidence="2">Alpha/beta fold hydrolase</fullName>
    </submittedName>
</protein>
<feature type="domain" description="AB hydrolase-1" evidence="1">
    <location>
        <begin position="43"/>
        <end position="282"/>
    </location>
</feature>
<dbReference type="InterPro" id="IPR050228">
    <property type="entry name" value="Carboxylesterase_BioH"/>
</dbReference>
<dbReference type="InterPro" id="IPR000639">
    <property type="entry name" value="Epox_hydrolase-like"/>
</dbReference>
<dbReference type="EMBL" id="JACCKD010000007">
    <property type="protein sequence ID" value="MBA0127473.1"/>
    <property type="molecule type" value="Genomic_DNA"/>
</dbReference>
<keyword evidence="3" id="KW-1185">Reference proteome</keyword>
<gene>
    <name evidence="2" type="ORF">H0B56_18155</name>
</gene>
<dbReference type="PANTHER" id="PTHR43194">
    <property type="entry name" value="HYDROLASE ALPHA/BETA FOLD FAMILY"/>
    <property type="match status" value="1"/>
</dbReference>
<organism evidence="2 3">
    <name type="scientific">Haloechinothrix aidingensis</name>
    <dbReference type="NCBI Taxonomy" id="2752311"/>
    <lineage>
        <taxon>Bacteria</taxon>
        <taxon>Bacillati</taxon>
        <taxon>Actinomycetota</taxon>
        <taxon>Actinomycetes</taxon>
        <taxon>Pseudonocardiales</taxon>
        <taxon>Pseudonocardiaceae</taxon>
        <taxon>Haloechinothrix</taxon>
    </lineage>
</organism>
<dbReference type="PRINTS" id="PR00412">
    <property type="entry name" value="EPOXHYDRLASE"/>
</dbReference>
<reference evidence="2 3" key="1">
    <citation type="submission" date="2020-07" db="EMBL/GenBank/DDBJ databases">
        <title>Genome of Haloechinothrix sp.</title>
        <authorList>
            <person name="Tang S.-K."/>
            <person name="Yang L."/>
            <person name="Zhu W.-Y."/>
        </authorList>
    </citation>
    <scope>NUCLEOTIDE SEQUENCE [LARGE SCALE GENOMIC DNA]</scope>
    <source>
        <strain evidence="2 3">YIM 98757</strain>
    </source>
</reference>
<name>A0A838AE19_9PSEU</name>
<dbReference type="PRINTS" id="PR00111">
    <property type="entry name" value="ABHYDROLASE"/>
</dbReference>
<dbReference type="PANTHER" id="PTHR43194:SF2">
    <property type="entry name" value="PEROXISOMAL MEMBRANE PROTEIN LPX1"/>
    <property type="match status" value="1"/>
</dbReference>
<dbReference type="RefSeq" id="WP_180894294.1">
    <property type="nucleotide sequence ID" value="NZ_JACCKD010000007.1"/>
</dbReference>
<evidence type="ECO:0000313" key="3">
    <source>
        <dbReference type="Proteomes" id="UP000582974"/>
    </source>
</evidence>
<dbReference type="InterPro" id="IPR029058">
    <property type="entry name" value="AB_hydrolase_fold"/>
</dbReference>